<sequence length="227" mass="25406">MAMNRIPGRNIYVGGVIAVKNKSALSKANITHILSVLRINQPDETFGPFHHHCIDVDDVGDENLLEHIPTAVKFIQSGLDAGGSVLIHCAMGKSRSAAICIAYLLHRQPSVLTPQSALEIIRQGRPLCEPNDGFMEQLSIYHQMGCPDNVTDHPLYNRWLYHREVEGSVACGRAPELNSVLFEDEQPHMHQESTERVTEIKCRKCRLVFCPQHSAIRRVKAKTLQPS</sequence>
<dbReference type="InterPro" id="IPR029021">
    <property type="entry name" value="Prot-tyrosine_phosphatase-like"/>
</dbReference>
<reference evidence="8" key="1">
    <citation type="submission" date="2017-02" db="EMBL/GenBank/DDBJ databases">
        <authorList>
            <person name="Tafer H."/>
            <person name="Lopandic K."/>
        </authorList>
    </citation>
    <scope>NUCLEOTIDE SEQUENCE [LARGE SCALE GENOMIC DNA]</scope>
    <source>
        <strain evidence="8">CBS 366.77</strain>
    </source>
</reference>
<dbReference type="Gene3D" id="3.90.190.10">
    <property type="entry name" value="Protein tyrosine phosphatase superfamily"/>
    <property type="match status" value="1"/>
</dbReference>
<evidence type="ECO:0000256" key="3">
    <source>
        <dbReference type="ARBA" id="ARBA00022801"/>
    </source>
</evidence>
<dbReference type="OrthoDB" id="2017893at2759"/>
<dbReference type="InterPro" id="IPR000387">
    <property type="entry name" value="Tyr_Pase_dom"/>
</dbReference>
<dbReference type="CDD" id="cd14518">
    <property type="entry name" value="DSP_fungal_YVH1"/>
    <property type="match status" value="1"/>
</dbReference>
<evidence type="ECO:0000259" key="5">
    <source>
        <dbReference type="PROSITE" id="PS50054"/>
    </source>
</evidence>
<dbReference type="AlphaFoldDB" id="A0A3A2Z5B5"/>
<keyword evidence="3" id="KW-0378">Hydrolase</keyword>
<dbReference type="InterPro" id="IPR020422">
    <property type="entry name" value="TYR_PHOSPHATASE_DUAL_dom"/>
</dbReference>
<comment type="similarity">
    <text evidence="1">Belongs to the protein-tyrosine phosphatase family. Non-receptor class dual specificity subfamily.</text>
</comment>
<dbReference type="InterPro" id="IPR016130">
    <property type="entry name" value="Tyr_Pase_AS"/>
</dbReference>
<keyword evidence="4" id="KW-0904">Protein phosphatase</keyword>
<dbReference type="PROSITE" id="PS50056">
    <property type="entry name" value="TYR_PHOSPHATASE_2"/>
    <property type="match status" value="1"/>
</dbReference>
<dbReference type="Pfam" id="PF00782">
    <property type="entry name" value="DSPc"/>
    <property type="match status" value="1"/>
</dbReference>
<dbReference type="STRING" id="2070753.A0A3A2Z5B5"/>
<keyword evidence="8" id="KW-1185">Reference proteome</keyword>
<dbReference type="SUPFAM" id="SSF52799">
    <property type="entry name" value="(Phosphotyrosine protein) phosphatases II"/>
    <property type="match status" value="1"/>
</dbReference>
<evidence type="ECO:0000256" key="1">
    <source>
        <dbReference type="ARBA" id="ARBA00008601"/>
    </source>
</evidence>
<dbReference type="GO" id="GO:0005634">
    <property type="term" value="C:nucleus"/>
    <property type="evidence" value="ECO:0007669"/>
    <property type="project" value="TreeGrafter"/>
</dbReference>
<dbReference type="Proteomes" id="UP000266188">
    <property type="component" value="Unassembled WGS sequence"/>
</dbReference>
<dbReference type="SMART" id="SM00195">
    <property type="entry name" value="DSPc"/>
    <property type="match status" value="1"/>
</dbReference>
<dbReference type="GO" id="GO:0004725">
    <property type="term" value="F:protein tyrosine phosphatase activity"/>
    <property type="evidence" value="ECO:0007669"/>
    <property type="project" value="UniProtKB-EC"/>
</dbReference>
<organism evidence="7 8">
    <name type="scientific">Aspergillus sclerotialis</name>
    <dbReference type="NCBI Taxonomy" id="2070753"/>
    <lineage>
        <taxon>Eukaryota</taxon>
        <taxon>Fungi</taxon>
        <taxon>Dikarya</taxon>
        <taxon>Ascomycota</taxon>
        <taxon>Pezizomycotina</taxon>
        <taxon>Eurotiomycetes</taxon>
        <taxon>Eurotiomycetidae</taxon>
        <taxon>Eurotiales</taxon>
        <taxon>Aspergillaceae</taxon>
        <taxon>Aspergillus</taxon>
        <taxon>Aspergillus subgen. Polypaecilum</taxon>
    </lineage>
</organism>
<dbReference type="GO" id="GO:0008138">
    <property type="term" value="F:protein tyrosine/serine/threonine phosphatase activity"/>
    <property type="evidence" value="ECO:0007669"/>
    <property type="project" value="TreeGrafter"/>
</dbReference>
<dbReference type="EMBL" id="MVGC01000648">
    <property type="protein sequence ID" value="RJE18006.1"/>
    <property type="molecule type" value="Genomic_DNA"/>
</dbReference>
<dbReference type="InterPro" id="IPR000340">
    <property type="entry name" value="Dual-sp_phosphatase_cat-dom"/>
</dbReference>
<dbReference type="PANTHER" id="PTHR45848:SF4">
    <property type="entry name" value="DUAL SPECIFICITY PROTEIN PHOSPHATASE 12"/>
    <property type="match status" value="1"/>
</dbReference>
<feature type="domain" description="Tyrosine specific protein phosphatases" evidence="6">
    <location>
        <begin position="62"/>
        <end position="126"/>
    </location>
</feature>
<comment type="caution">
    <text evidence="7">The sequence shown here is derived from an EMBL/GenBank/DDBJ whole genome shotgun (WGS) entry which is preliminary data.</text>
</comment>
<evidence type="ECO:0000256" key="4">
    <source>
        <dbReference type="ARBA" id="ARBA00022912"/>
    </source>
</evidence>
<evidence type="ECO:0000313" key="8">
    <source>
        <dbReference type="Proteomes" id="UP000266188"/>
    </source>
</evidence>
<evidence type="ECO:0000313" key="7">
    <source>
        <dbReference type="EMBL" id="RJE18006.1"/>
    </source>
</evidence>
<dbReference type="PROSITE" id="PS00383">
    <property type="entry name" value="TYR_PHOSPHATASE_1"/>
    <property type="match status" value="1"/>
</dbReference>
<accession>A0A3A2Z5B5</accession>
<dbReference type="FunFam" id="3.90.190.10:FF:000104">
    <property type="entry name" value="Dual specificity phosphatase, putative"/>
    <property type="match status" value="1"/>
</dbReference>
<evidence type="ECO:0000259" key="6">
    <source>
        <dbReference type="PROSITE" id="PS50056"/>
    </source>
</evidence>
<dbReference type="PANTHER" id="PTHR45848">
    <property type="entry name" value="DUAL SPECIFICITY PROTEIN PHOSPHATASE 12 FAMILY MEMBER"/>
    <property type="match status" value="1"/>
</dbReference>
<feature type="domain" description="Tyrosine-protein phosphatase" evidence="5">
    <location>
        <begin position="2"/>
        <end position="147"/>
    </location>
</feature>
<dbReference type="EC" id="3.1.3.48" evidence="2"/>
<protein>
    <recommendedName>
        <fullName evidence="2">protein-tyrosine-phosphatase</fullName>
        <ecNumber evidence="2">3.1.3.48</ecNumber>
    </recommendedName>
</protein>
<proteinExistence type="inferred from homology"/>
<dbReference type="PROSITE" id="PS50054">
    <property type="entry name" value="TYR_PHOSPHATASE_DUAL"/>
    <property type="match status" value="1"/>
</dbReference>
<evidence type="ECO:0000256" key="2">
    <source>
        <dbReference type="ARBA" id="ARBA00013064"/>
    </source>
</evidence>
<name>A0A3A2Z5B5_9EURO</name>
<gene>
    <name evidence="7" type="ORF">PHISCL_09660</name>
</gene>